<sequence length="1741" mass="195599">MALADYKITEKICEHRDSIFFRARKRRDGAAVLLKILRGTEYHPEKTAWFCQEYARLQQLKIPGVITTDSLTWNAHQPVMVLHDIGGHSLASLGYAGKLTASKFLRLALSLAHVIEQIHQAKIFHKDITPSTILLNPATHNVQIIDLAIAAQISPSNSTTTFPATFARNLAYISPEQTGRTNHNVDYRTDFYSLGIILYELLAGEPPFQGADALELIHYHIARPAPDPGEVAQFANGEPIPSQLCAIVMKLIEKDPNARYQSAYGLIADLERCDRELQTHKHISEFALAASDYKPELHLPSTLFGRQQQTQQLIAALDYAHLGQSELLLVSGEAGIGKTALIHALKPVVLTQQGLFLSGKYDQYQRNVPYSAIIQALNQFCAQVLSADKTELAEWKDRLVRALGSNYQLISAIVPQLSLIIGPHTPVNIKQQSQQDNSNRLHLLFEKLLSAIVEVYHPLVIVLDDLQWADAASIKLLYHLIHHSEFKHLLLIGAYRPQEVSTIDPLSDMLKELRAHDQTCEIELKPLNTADLNHLLSETLTCSVIRSEPLAELIHRKTNGNPFFVLEFLKSLYAEKLLTYRQPAPHLPPKIASSAQWEWDIPGILAKDTTQNVVDLMVNKIHQLPAATRTALQFAACLGSQFNLEDLATVHNSSPSNVLEAMWAAIEAGLITPLNEQYRLYRSSSLYAKVSQTISRDQQLANRLAEQQSFLRETAKFATFKFQHDRVQEATYAEISLTERQALHYKIGQLFNQKYITDERETHILEIVNHLNQGERFYTTQTAKYELAKLNLEAGQKAAHSAAHKIASLYFKQGIALCCEASWETQYNLMMALHNAANISACLTGEFTYQQQLSQHILKYTRNWQDSLPVTEMKMQACIAQRQFEQAVNVALEFVQQLDINFPETPQPQDFQAELGKTLLALQDQSPLTLINRPKMESVQAIAVLRLLHQIHTALYMSSPTLFPLVIFKEVQLSLQHGNGPLSAPAYVYFGLILCGIIGDIDNGYEFGQLAKQLVDHPNNKATRSATMLTIAGATVHWREHVCSTLPIFQDGYQSGVETGDFQSAAFCLELYCSHSFLMGSPLSGLVQTADHAVQVITQLHQASPLLFTQIYQQIIVNLVDPNHPTPWQITGEIVQETVLIHQLEQIKNFSTLGHIYVNKLMLCYWFGQYEQAEGLIESTAPFLQALTGTIMIPLYHFYAALTLLAQYPHKSATTQTLILDQQLPTHQDKLQTWSQFAPMNYQHKWALIEAERQRILGQSWEAMRFYEQAIQGASDHGFLSEAVIACEQVALFYRDNQYPEQSSYYIQKAHNICDRWQATAKIKQLEQKYIDDLSIAIAPHNSAISGSESVKLTASQTLDNASILKASQALSSEIELKQLLSQLMTIVLENAGAARGVLVMMHEGELAIFAQGNVSQGVKVLTAAPQPIKAEHLPIQVINYVMRLRQSVVLNNAYQEGNFTRDVYISQQQIQSILCTPLLNQTKVIGILYAENNLTAAAFTNERLDVLNILCAQAAISIENAQLYEQLKRHSFDLERKVAERTYELRTVNHELQRLAMLDGLTKIANRRRFDEYLHQEYWRSQRDKTLMSVILCDVDHFKLFNDHYGHQAGDECLKEIALILSQSVQRSVDLVARYGGEEFALVLPSTSIMGAIAVADNIKSNLEALKLLHETSPTHTYVTVSLGISANHQNLDVTQPEQLVEYADQALYMTKANGRNGYTIMAGIPTNEIAEISTSSEVT</sequence>
<dbReference type="InterPro" id="IPR043128">
    <property type="entry name" value="Rev_trsase/Diguanyl_cyclase"/>
</dbReference>
<keyword evidence="5" id="KW-1185">Reference proteome</keyword>
<dbReference type="GO" id="GO:0004672">
    <property type="term" value="F:protein kinase activity"/>
    <property type="evidence" value="ECO:0007669"/>
    <property type="project" value="InterPro"/>
</dbReference>
<dbReference type="RefSeq" id="WP_264326384.1">
    <property type="nucleotide sequence ID" value="NZ_JADEXQ010000068.1"/>
</dbReference>
<dbReference type="CDD" id="cd01949">
    <property type="entry name" value="GGDEF"/>
    <property type="match status" value="1"/>
</dbReference>
<evidence type="ECO:0000259" key="2">
    <source>
        <dbReference type="PROSITE" id="PS50011"/>
    </source>
</evidence>
<comment type="subcellular location">
    <subcellularLocation>
        <location evidence="1">Membrane</location>
        <topology evidence="1">Single-pass membrane protein</topology>
    </subcellularLocation>
</comment>
<gene>
    <name evidence="4" type="ORF">IQ266_17625</name>
</gene>
<evidence type="ECO:0000313" key="4">
    <source>
        <dbReference type="EMBL" id="MBE9031556.1"/>
    </source>
</evidence>
<dbReference type="SMART" id="SM00065">
    <property type="entry name" value="GAF"/>
    <property type="match status" value="1"/>
</dbReference>
<accession>A0A928VRD0</accession>
<dbReference type="Pfam" id="PF00990">
    <property type="entry name" value="GGDEF"/>
    <property type="match status" value="1"/>
</dbReference>
<dbReference type="InterPro" id="IPR027417">
    <property type="entry name" value="P-loop_NTPase"/>
</dbReference>
<dbReference type="SUPFAM" id="SSF56112">
    <property type="entry name" value="Protein kinase-like (PK-like)"/>
    <property type="match status" value="1"/>
</dbReference>
<evidence type="ECO:0000256" key="1">
    <source>
        <dbReference type="ARBA" id="ARBA00004167"/>
    </source>
</evidence>
<dbReference type="InterPro" id="IPR000160">
    <property type="entry name" value="GGDEF_dom"/>
</dbReference>
<dbReference type="SMART" id="SM00220">
    <property type="entry name" value="S_TKc"/>
    <property type="match status" value="1"/>
</dbReference>
<dbReference type="PANTHER" id="PTHR43642:SF1">
    <property type="entry name" value="HYBRID SIGNAL TRANSDUCTION HISTIDINE KINASE G"/>
    <property type="match status" value="1"/>
</dbReference>
<reference evidence="4" key="1">
    <citation type="submission" date="2020-10" db="EMBL/GenBank/DDBJ databases">
        <authorList>
            <person name="Castelo-Branco R."/>
            <person name="Eusebio N."/>
            <person name="Adriana R."/>
            <person name="Vieira A."/>
            <person name="Brugerolle De Fraissinette N."/>
            <person name="Rezende De Castro R."/>
            <person name="Schneider M.P."/>
            <person name="Vasconcelos V."/>
            <person name="Leao P.N."/>
        </authorList>
    </citation>
    <scope>NUCLEOTIDE SEQUENCE</scope>
    <source>
        <strain evidence="4">LEGE 11480</strain>
    </source>
</reference>
<evidence type="ECO:0000313" key="5">
    <source>
        <dbReference type="Proteomes" id="UP000625316"/>
    </source>
</evidence>
<dbReference type="EMBL" id="JADEXQ010000068">
    <property type="protein sequence ID" value="MBE9031556.1"/>
    <property type="molecule type" value="Genomic_DNA"/>
</dbReference>
<dbReference type="FunFam" id="3.30.70.270:FF:000001">
    <property type="entry name" value="Diguanylate cyclase domain protein"/>
    <property type="match status" value="1"/>
</dbReference>
<dbReference type="Gene3D" id="3.30.70.270">
    <property type="match status" value="1"/>
</dbReference>
<dbReference type="SUPFAM" id="SSF55781">
    <property type="entry name" value="GAF domain-like"/>
    <property type="match status" value="1"/>
</dbReference>
<dbReference type="Gene3D" id="3.30.450.40">
    <property type="match status" value="1"/>
</dbReference>
<dbReference type="InterPro" id="IPR011009">
    <property type="entry name" value="Kinase-like_dom_sf"/>
</dbReference>
<dbReference type="Proteomes" id="UP000625316">
    <property type="component" value="Unassembled WGS sequence"/>
</dbReference>
<dbReference type="PROSITE" id="PS50887">
    <property type="entry name" value="GGDEF"/>
    <property type="match status" value="1"/>
</dbReference>
<dbReference type="InterPro" id="IPR029787">
    <property type="entry name" value="Nucleotide_cyclase"/>
</dbReference>
<comment type="caution">
    <text evidence="4">The sequence shown here is derived from an EMBL/GenBank/DDBJ whole genome shotgun (WGS) entry which is preliminary data.</text>
</comment>
<dbReference type="InterPro" id="IPR041664">
    <property type="entry name" value="AAA_16"/>
</dbReference>
<evidence type="ECO:0000259" key="3">
    <source>
        <dbReference type="PROSITE" id="PS50887"/>
    </source>
</evidence>
<dbReference type="InterPro" id="IPR053159">
    <property type="entry name" value="Hybrid_Histidine_Kinase"/>
</dbReference>
<dbReference type="SUPFAM" id="SSF55073">
    <property type="entry name" value="Nucleotide cyclase"/>
    <property type="match status" value="1"/>
</dbReference>
<dbReference type="CDD" id="cd14014">
    <property type="entry name" value="STKc_PknB_like"/>
    <property type="match status" value="1"/>
</dbReference>
<dbReference type="GO" id="GO:0005524">
    <property type="term" value="F:ATP binding"/>
    <property type="evidence" value="ECO:0007669"/>
    <property type="project" value="InterPro"/>
</dbReference>
<dbReference type="GO" id="GO:0016020">
    <property type="term" value="C:membrane"/>
    <property type="evidence" value="ECO:0007669"/>
    <property type="project" value="UniProtKB-SubCell"/>
</dbReference>
<protein>
    <submittedName>
        <fullName evidence="4">Diguanylate cyclase</fullName>
    </submittedName>
</protein>
<dbReference type="NCBIfam" id="TIGR00254">
    <property type="entry name" value="GGDEF"/>
    <property type="match status" value="1"/>
</dbReference>
<dbReference type="PANTHER" id="PTHR43642">
    <property type="entry name" value="HYBRID SIGNAL TRANSDUCTION HISTIDINE KINASE G"/>
    <property type="match status" value="1"/>
</dbReference>
<dbReference type="PROSITE" id="PS50011">
    <property type="entry name" value="PROTEIN_KINASE_DOM"/>
    <property type="match status" value="1"/>
</dbReference>
<dbReference type="InterPro" id="IPR000719">
    <property type="entry name" value="Prot_kinase_dom"/>
</dbReference>
<dbReference type="InterPro" id="IPR029016">
    <property type="entry name" value="GAF-like_dom_sf"/>
</dbReference>
<dbReference type="SMART" id="SM00267">
    <property type="entry name" value="GGDEF"/>
    <property type="match status" value="1"/>
</dbReference>
<dbReference type="SUPFAM" id="SSF52540">
    <property type="entry name" value="P-loop containing nucleoside triphosphate hydrolases"/>
    <property type="match status" value="1"/>
</dbReference>
<dbReference type="Gene3D" id="1.10.510.10">
    <property type="entry name" value="Transferase(Phosphotransferase) domain 1"/>
    <property type="match status" value="1"/>
</dbReference>
<dbReference type="Pfam" id="PF00069">
    <property type="entry name" value="Pkinase"/>
    <property type="match status" value="1"/>
</dbReference>
<dbReference type="Pfam" id="PF13191">
    <property type="entry name" value="AAA_16"/>
    <property type="match status" value="1"/>
</dbReference>
<feature type="domain" description="GGDEF" evidence="3">
    <location>
        <begin position="1587"/>
        <end position="1725"/>
    </location>
</feature>
<name>A0A928VRD0_9CYAN</name>
<dbReference type="Pfam" id="PF01590">
    <property type="entry name" value="GAF"/>
    <property type="match status" value="1"/>
</dbReference>
<organism evidence="4 5">
    <name type="scientific">Romeriopsis navalis LEGE 11480</name>
    <dbReference type="NCBI Taxonomy" id="2777977"/>
    <lineage>
        <taxon>Bacteria</taxon>
        <taxon>Bacillati</taxon>
        <taxon>Cyanobacteriota</taxon>
        <taxon>Cyanophyceae</taxon>
        <taxon>Leptolyngbyales</taxon>
        <taxon>Leptolyngbyaceae</taxon>
        <taxon>Romeriopsis</taxon>
        <taxon>Romeriopsis navalis</taxon>
    </lineage>
</organism>
<dbReference type="InterPro" id="IPR003018">
    <property type="entry name" value="GAF"/>
</dbReference>
<feature type="domain" description="Protein kinase" evidence="2">
    <location>
        <begin position="6"/>
        <end position="283"/>
    </location>
</feature>
<proteinExistence type="predicted"/>
<dbReference type="Gene3D" id="3.40.50.300">
    <property type="entry name" value="P-loop containing nucleotide triphosphate hydrolases"/>
    <property type="match status" value="1"/>
</dbReference>